<organism evidence="1 2">
    <name type="scientific">Dyadobacter psychrotolerans</name>
    <dbReference type="NCBI Taxonomy" id="2541721"/>
    <lineage>
        <taxon>Bacteria</taxon>
        <taxon>Pseudomonadati</taxon>
        <taxon>Bacteroidota</taxon>
        <taxon>Cytophagia</taxon>
        <taxon>Cytophagales</taxon>
        <taxon>Spirosomataceae</taxon>
        <taxon>Dyadobacter</taxon>
    </lineage>
</organism>
<evidence type="ECO:0000313" key="2">
    <source>
        <dbReference type="Proteomes" id="UP000294850"/>
    </source>
</evidence>
<protein>
    <submittedName>
        <fullName evidence="1">Uncharacterized protein</fullName>
    </submittedName>
</protein>
<dbReference type="RefSeq" id="WP_131960017.1">
    <property type="nucleotide sequence ID" value="NZ_SMFL01000007.1"/>
</dbReference>
<keyword evidence="2" id="KW-1185">Reference proteome</keyword>
<accession>A0A4R5DH07</accession>
<dbReference type="OrthoDB" id="952640at2"/>
<comment type="caution">
    <text evidence="1">The sequence shown here is derived from an EMBL/GenBank/DDBJ whole genome shotgun (WGS) entry which is preliminary data.</text>
</comment>
<reference evidence="1 2" key="1">
    <citation type="submission" date="2019-03" db="EMBL/GenBank/DDBJ databases">
        <title>Dyadobacter AR-3-6 sp. nov., isolated from arctic soil.</title>
        <authorList>
            <person name="Chaudhary D.K."/>
        </authorList>
    </citation>
    <scope>NUCLEOTIDE SEQUENCE [LARGE SCALE GENOMIC DNA]</scope>
    <source>
        <strain evidence="1 2">AR-3-6</strain>
    </source>
</reference>
<dbReference type="Proteomes" id="UP000294850">
    <property type="component" value="Unassembled WGS sequence"/>
</dbReference>
<evidence type="ECO:0000313" key="1">
    <source>
        <dbReference type="EMBL" id="TDE13296.1"/>
    </source>
</evidence>
<sequence length="145" mass="15955">MKQYDKKYEIKGCKPVRAVIFLFFALFLLSNCQVKKTLSTALLNHSGAGHTSERIDKGLPVSVKLLENEPCACQKGSAYSDPDLHMVSATVTLPSASLFLLSYLPFLLIFDGFSGDSHVPLTNLFKVLPAASGSPIYIKNRYLLI</sequence>
<dbReference type="AlphaFoldDB" id="A0A4R5DH07"/>
<name>A0A4R5DH07_9BACT</name>
<dbReference type="EMBL" id="SMFL01000007">
    <property type="protein sequence ID" value="TDE13296.1"/>
    <property type="molecule type" value="Genomic_DNA"/>
</dbReference>
<proteinExistence type="predicted"/>
<gene>
    <name evidence="1" type="ORF">E0F88_19810</name>
</gene>